<dbReference type="InterPro" id="IPR004045">
    <property type="entry name" value="Glutathione_S-Trfase_N"/>
</dbReference>
<dbReference type="PANTHER" id="PTHR32419:SF6">
    <property type="entry name" value="GLUTATHIONE S-TRANSFERASE OMEGA-LIKE 1-RELATED"/>
    <property type="match status" value="1"/>
</dbReference>
<dbReference type="STRING" id="78915.A0A4P9XT99"/>
<dbReference type="InterPro" id="IPR016639">
    <property type="entry name" value="GST_Omega/GSH"/>
</dbReference>
<evidence type="ECO:0000313" key="6">
    <source>
        <dbReference type="Proteomes" id="UP000271241"/>
    </source>
</evidence>
<feature type="binding site" evidence="2">
    <location>
        <begin position="127"/>
        <end position="130"/>
    </location>
    <ligand>
        <name>glutathione</name>
        <dbReference type="ChEBI" id="CHEBI:57925"/>
    </ligand>
</feature>
<dbReference type="InterPro" id="IPR036282">
    <property type="entry name" value="Glutathione-S-Trfase_C_sf"/>
</dbReference>
<dbReference type="Proteomes" id="UP000271241">
    <property type="component" value="Unassembled WGS sequence"/>
</dbReference>
<dbReference type="InterPro" id="IPR047047">
    <property type="entry name" value="GST_Omega-like_C"/>
</dbReference>
<dbReference type="SUPFAM" id="SSF47616">
    <property type="entry name" value="GST C-terminal domain-like"/>
    <property type="match status" value="1"/>
</dbReference>
<evidence type="ECO:0000256" key="1">
    <source>
        <dbReference type="PIRSR" id="PIRSR015753-1"/>
    </source>
</evidence>
<evidence type="ECO:0000313" key="5">
    <source>
        <dbReference type="EMBL" id="RKP09373.1"/>
    </source>
</evidence>
<dbReference type="FunFam" id="3.40.30.10:FF:000162">
    <property type="entry name" value="Glutathione S-transferase Gst3"/>
    <property type="match status" value="1"/>
</dbReference>
<dbReference type="SFLD" id="SFLDG01148">
    <property type="entry name" value="Xi_(cytGST)"/>
    <property type="match status" value="1"/>
</dbReference>
<dbReference type="PROSITE" id="PS50405">
    <property type="entry name" value="GST_CTER"/>
    <property type="match status" value="1"/>
</dbReference>
<dbReference type="InterPro" id="IPR010987">
    <property type="entry name" value="Glutathione-S-Trfase_C-like"/>
</dbReference>
<feature type="site" description="Lowers pKa of active site Cys" evidence="3">
    <location>
        <position position="252"/>
    </location>
</feature>
<protein>
    <submittedName>
        <fullName evidence="5">Glutathione S-transferase</fullName>
    </submittedName>
</protein>
<dbReference type="SUPFAM" id="SSF52833">
    <property type="entry name" value="Thioredoxin-like"/>
    <property type="match status" value="1"/>
</dbReference>
<dbReference type="GO" id="GO:0004364">
    <property type="term" value="F:glutathione transferase activity"/>
    <property type="evidence" value="ECO:0007669"/>
    <property type="project" value="InterPro"/>
</dbReference>
<sequence>MSSSTTADAKNADILKWANDKGEFKRQTSSFRDAISRAPDAKFAPEKDRYHLYISLACPWAHRTLLMRSLKGLTPYIGLSVVDYLMGPKGWKFSDPSETPGAIPDTVNHAQFIRELYFKVDPEYAGRFTVPVLWDKKTQTIVNNESSEIIRFFNTEFNDLVPEARDTDFYPEELRAKIDELNEWIYDTVNNGVYKAGFATTQESYEPHCKALFASLDRIETILAGNEYLTGSRFTEADIRLWTTIIRFDPVYHGHFKCNVKSIEKDYPHILRWARQIYQLPHVAETVNMDHIKRHYYMSHLNINPTAIVPLGNGPDLAHPVIKP</sequence>
<dbReference type="OrthoDB" id="2309723at2759"/>
<proteinExistence type="predicted"/>
<gene>
    <name evidence="5" type="ORF">THASP1DRAFT_28848</name>
</gene>
<dbReference type="EMBL" id="KZ992519">
    <property type="protein sequence ID" value="RKP09373.1"/>
    <property type="molecule type" value="Genomic_DNA"/>
</dbReference>
<feature type="active site" description="Proton donor/acceptor" evidence="1">
    <location>
        <position position="194"/>
    </location>
</feature>
<feature type="active site" description="Nucleophile" evidence="1">
    <location>
        <position position="58"/>
    </location>
</feature>
<dbReference type="PIRSF" id="PIRSF015753">
    <property type="entry name" value="GST"/>
    <property type="match status" value="1"/>
</dbReference>
<organism evidence="5 6">
    <name type="scientific">Thamnocephalis sphaerospora</name>
    <dbReference type="NCBI Taxonomy" id="78915"/>
    <lineage>
        <taxon>Eukaryota</taxon>
        <taxon>Fungi</taxon>
        <taxon>Fungi incertae sedis</taxon>
        <taxon>Zoopagomycota</taxon>
        <taxon>Zoopagomycotina</taxon>
        <taxon>Zoopagomycetes</taxon>
        <taxon>Zoopagales</taxon>
        <taxon>Sigmoideomycetaceae</taxon>
        <taxon>Thamnocephalis</taxon>
    </lineage>
</organism>
<evidence type="ECO:0000256" key="2">
    <source>
        <dbReference type="PIRSR" id="PIRSR015753-2"/>
    </source>
</evidence>
<name>A0A4P9XT99_9FUNG</name>
<feature type="site" description="Lowers pKa of active site Cys" evidence="3">
    <location>
        <position position="296"/>
    </location>
</feature>
<dbReference type="SFLD" id="SFLDG01206">
    <property type="entry name" value="Xi.1"/>
    <property type="match status" value="1"/>
</dbReference>
<dbReference type="InterPro" id="IPR040079">
    <property type="entry name" value="Glutathione_S-Trfase"/>
</dbReference>
<keyword evidence="5" id="KW-0808">Transferase</keyword>
<feature type="binding site" evidence="2">
    <location>
        <position position="91"/>
    </location>
    <ligand>
        <name>glutathione</name>
        <dbReference type="ChEBI" id="CHEBI:57925"/>
    </ligand>
</feature>
<dbReference type="GO" id="GO:0005737">
    <property type="term" value="C:cytoplasm"/>
    <property type="evidence" value="ECO:0007669"/>
    <property type="project" value="TreeGrafter"/>
</dbReference>
<dbReference type="SFLD" id="SFLDS00019">
    <property type="entry name" value="Glutathione_Transferase_(cytos"/>
    <property type="match status" value="1"/>
</dbReference>
<accession>A0A4P9XT99</accession>
<evidence type="ECO:0000256" key="3">
    <source>
        <dbReference type="PIRSR" id="PIRSR015753-3"/>
    </source>
</evidence>
<dbReference type="CDD" id="cd03190">
    <property type="entry name" value="GST_C_Omega_like"/>
    <property type="match status" value="1"/>
</dbReference>
<dbReference type="PANTHER" id="PTHR32419">
    <property type="entry name" value="GLUTATHIONYL-HYDROQUINONE REDUCTASE"/>
    <property type="match status" value="1"/>
</dbReference>
<evidence type="ECO:0000259" key="4">
    <source>
        <dbReference type="PROSITE" id="PS50405"/>
    </source>
</evidence>
<dbReference type="Pfam" id="PF13409">
    <property type="entry name" value="GST_N_2"/>
    <property type="match status" value="1"/>
</dbReference>
<reference evidence="6" key="1">
    <citation type="journal article" date="2018" name="Nat. Microbiol.">
        <title>Leveraging single-cell genomics to expand the fungal tree of life.</title>
        <authorList>
            <person name="Ahrendt S.R."/>
            <person name="Quandt C.A."/>
            <person name="Ciobanu D."/>
            <person name="Clum A."/>
            <person name="Salamov A."/>
            <person name="Andreopoulos B."/>
            <person name="Cheng J.F."/>
            <person name="Woyke T."/>
            <person name="Pelin A."/>
            <person name="Henrissat B."/>
            <person name="Reynolds N.K."/>
            <person name="Benny G.L."/>
            <person name="Smith M.E."/>
            <person name="James T.Y."/>
            <person name="Grigoriev I.V."/>
        </authorList>
    </citation>
    <scope>NUCLEOTIDE SEQUENCE [LARGE SCALE GENOMIC DNA]</scope>
    <source>
        <strain evidence="6">RSA 1356</strain>
    </source>
</reference>
<dbReference type="Gene3D" id="3.40.30.10">
    <property type="entry name" value="Glutaredoxin"/>
    <property type="match status" value="1"/>
</dbReference>
<feature type="binding site" evidence="2">
    <location>
        <begin position="145"/>
        <end position="146"/>
    </location>
    <ligand>
        <name>glutathione</name>
        <dbReference type="ChEBI" id="CHEBI:57925"/>
    </ligand>
</feature>
<feature type="domain" description="GST C-terminal" evidence="4">
    <location>
        <begin position="171"/>
        <end position="296"/>
    </location>
</feature>
<dbReference type="InterPro" id="IPR036249">
    <property type="entry name" value="Thioredoxin-like_sf"/>
</dbReference>
<keyword evidence="6" id="KW-1185">Reference proteome</keyword>
<dbReference type="AlphaFoldDB" id="A0A4P9XT99"/>
<dbReference type="Pfam" id="PF13410">
    <property type="entry name" value="GST_C_2"/>
    <property type="match status" value="1"/>
</dbReference>
<dbReference type="Gene3D" id="1.20.1050.10">
    <property type="match status" value="1"/>
</dbReference>